<sequence>MLNLPFLVTLYLDNLYLELKRLEKSSNYEASTSTINEEISQLRKLSWNYCYFENSIHQVAVADCNNEKPDSSLSVEKACTLPLTAGPSLPLPVGFLLEFLESWHPTTDGLLDCVVGFLSFKILNKGPSRGGDLGKNLDPIQQIGYIYTGIFKVASLMASGRRFALATPVLARIYHGLNMILLPIHLVYAWVTGYFNTHHTHDQYLLGAKMTRTYDTSKTAKVKLPSSIRTLPTVGVGSSSKAPEKPLALTILEANTTREASNPTMEATSSYHWNRRLFEKLEDF</sequence>
<proteinExistence type="predicted"/>
<accession>A0ACC0A152</accession>
<comment type="caution">
    <text evidence="1">The sequence shown here is derived from an EMBL/GenBank/DDBJ whole genome shotgun (WGS) entry which is preliminary data.</text>
</comment>
<gene>
    <name evidence="1" type="ORF">M9H77_31442</name>
</gene>
<name>A0ACC0A152_CATRO</name>
<dbReference type="EMBL" id="CM044707">
    <property type="protein sequence ID" value="KAI5654255.1"/>
    <property type="molecule type" value="Genomic_DNA"/>
</dbReference>
<reference evidence="2" key="1">
    <citation type="journal article" date="2023" name="Nat. Plants">
        <title>Single-cell RNA sequencing provides a high-resolution roadmap for understanding the multicellular compartmentation of specialized metabolism.</title>
        <authorList>
            <person name="Sun S."/>
            <person name="Shen X."/>
            <person name="Li Y."/>
            <person name="Li Y."/>
            <person name="Wang S."/>
            <person name="Li R."/>
            <person name="Zhang H."/>
            <person name="Shen G."/>
            <person name="Guo B."/>
            <person name="Wei J."/>
            <person name="Xu J."/>
            <person name="St-Pierre B."/>
            <person name="Chen S."/>
            <person name="Sun C."/>
        </authorList>
    </citation>
    <scope>NUCLEOTIDE SEQUENCE [LARGE SCALE GENOMIC DNA]</scope>
</reference>
<keyword evidence="2" id="KW-1185">Reference proteome</keyword>
<evidence type="ECO:0000313" key="2">
    <source>
        <dbReference type="Proteomes" id="UP001060085"/>
    </source>
</evidence>
<protein>
    <submittedName>
        <fullName evidence="1">Uncharacterized protein</fullName>
    </submittedName>
</protein>
<dbReference type="Proteomes" id="UP001060085">
    <property type="component" value="Linkage Group LG07"/>
</dbReference>
<evidence type="ECO:0000313" key="1">
    <source>
        <dbReference type="EMBL" id="KAI5654255.1"/>
    </source>
</evidence>
<organism evidence="1 2">
    <name type="scientific">Catharanthus roseus</name>
    <name type="common">Madagascar periwinkle</name>
    <name type="synonym">Vinca rosea</name>
    <dbReference type="NCBI Taxonomy" id="4058"/>
    <lineage>
        <taxon>Eukaryota</taxon>
        <taxon>Viridiplantae</taxon>
        <taxon>Streptophyta</taxon>
        <taxon>Embryophyta</taxon>
        <taxon>Tracheophyta</taxon>
        <taxon>Spermatophyta</taxon>
        <taxon>Magnoliopsida</taxon>
        <taxon>eudicotyledons</taxon>
        <taxon>Gunneridae</taxon>
        <taxon>Pentapetalae</taxon>
        <taxon>asterids</taxon>
        <taxon>lamiids</taxon>
        <taxon>Gentianales</taxon>
        <taxon>Apocynaceae</taxon>
        <taxon>Rauvolfioideae</taxon>
        <taxon>Vinceae</taxon>
        <taxon>Catharanthinae</taxon>
        <taxon>Catharanthus</taxon>
    </lineage>
</organism>